<dbReference type="AlphaFoldDB" id="A0A0V8J2H8"/>
<dbReference type="PANTHER" id="PTHR48107">
    <property type="entry name" value="NADPH-DEPENDENT ALDEHYDE REDUCTASE-LIKE PROTEIN, CHLOROPLASTIC-RELATED"/>
    <property type="match status" value="1"/>
</dbReference>
<gene>
    <name evidence="4" type="ORF">AS030_19830</name>
</gene>
<organism evidence="4 5">
    <name type="scientific">Fictibacillus enclensis</name>
    <dbReference type="NCBI Taxonomy" id="1017270"/>
    <lineage>
        <taxon>Bacteria</taxon>
        <taxon>Bacillati</taxon>
        <taxon>Bacillota</taxon>
        <taxon>Bacilli</taxon>
        <taxon>Bacillales</taxon>
        <taxon>Fictibacillaceae</taxon>
        <taxon>Fictibacillus</taxon>
    </lineage>
</organism>
<dbReference type="RefSeq" id="WP_061974934.1">
    <property type="nucleotide sequence ID" value="NZ_FMAV01000004.1"/>
</dbReference>
<dbReference type="PRINTS" id="PR00080">
    <property type="entry name" value="SDRFAMILY"/>
</dbReference>
<name>A0A0V8J2H8_9BACL</name>
<evidence type="ECO:0000256" key="2">
    <source>
        <dbReference type="ARBA" id="ARBA00023002"/>
    </source>
</evidence>
<evidence type="ECO:0000256" key="3">
    <source>
        <dbReference type="SAM" id="MobiDB-lite"/>
    </source>
</evidence>
<evidence type="ECO:0000256" key="1">
    <source>
        <dbReference type="ARBA" id="ARBA00006484"/>
    </source>
</evidence>
<feature type="region of interest" description="Disordered" evidence="3">
    <location>
        <begin position="1"/>
        <end position="20"/>
    </location>
</feature>
<dbReference type="InterPro" id="IPR036291">
    <property type="entry name" value="NAD(P)-bd_dom_sf"/>
</dbReference>
<dbReference type="GO" id="GO:0016614">
    <property type="term" value="F:oxidoreductase activity, acting on CH-OH group of donors"/>
    <property type="evidence" value="ECO:0007669"/>
    <property type="project" value="UniProtKB-ARBA"/>
</dbReference>
<dbReference type="PROSITE" id="PS00061">
    <property type="entry name" value="ADH_SHORT"/>
    <property type="match status" value="1"/>
</dbReference>
<dbReference type="OrthoDB" id="9803333at2"/>
<dbReference type="Gene3D" id="3.40.50.720">
    <property type="entry name" value="NAD(P)-binding Rossmann-like Domain"/>
    <property type="match status" value="1"/>
</dbReference>
<dbReference type="GO" id="GO:0008206">
    <property type="term" value="P:bile acid metabolic process"/>
    <property type="evidence" value="ECO:0007669"/>
    <property type="project" value="UniProtKB-ARBA"/>
</dbReference>
<sequence>MDQDQHRYPTDTPPEQQNRLPGIEENMYLRPQFDRAEYKGSGKLKDKVALITGGDSGIGRAVASLYAKEGAHVVIVYYDEHRDAEFTKEEVEKEGVECLLIPGDLRKEAFAKEAIQKTIEKFGKLDILVSNAATAILKDQIEDVHCEDFVTTFETNVFGAFYITKEAVPHLKEGSTIIFTTSDSAYKGQKNGLDYASSKAAVLGFMRSLSLQLVDRGIRVNGISPGPIWTPLIPASQPRSTVDTFGQETPMKRVGQPEELAPGYVLLASEDSSYMSGQVIHINGGMVVNG</sequence>
<dbReference type="FunFam" id="3.40.50.720:FF:000084">
    <property type="entry name" value="Short-chain dehydrogenase reductase"/>
    <property type="match status" value="1"/>
</dbReference>
<dbReference type="Proteomes" id="UP000054099">
    <property type="component" value="Unassembled WGS sequence"/>
</dbReference>
<keyword evidence="2" id="KW-0560">Oxidoreductase</keyword>
<dbReference type="PANTHER" id="PTHR48107:SF16">
    <property type="entry name" value="NADPH-DEPENDENT ALDEHYDE REDUCTASE 1, CHLOROPLASTIC"/>
    <property type="match status" value="1"/>
</dbReference>
<dbReference type="InterPro" id="IPR020904">
    <property type="entry name" value="Sc_DH/Rdtase_CS"/>
</dbReference>
<dbReference type="PRINTS" id="PR00081">
    <property type="entry name" value="GDHRDH"/>
</dbReference>
<protein>
    <submittedName>
        <fullName evidence="4">NAD(P)-dependent oxidoreductase</fullName>
    </submittedName>
</protein>
<dbReference type="Pfam" id="PF13561">
    <property type="entry name" value="adh_short_C2"/>
    <property type="match status" value="1"/>
</dbReference>
<keyword evidence="5" id="KW-1185">Reference proteome</keyword>
<evidence type="ECO:0000313" key="5">
    <source>
        <dbReference type="Proteomes" id="UP000054099"/>
    </source>
</evidence>
<dbReference type="EMBL" id="LNQN01000006">
    <property type="protein sequence ID" value="KSU81190.1"/>
    <property type="molecule type" value="Genomic_DNA"/>
</dbReference>
<accession>A0A0V8J2H8</accession>
<comment type="similarity">
    <text evidence="1">Belongs to the short-chain dehydrogenases/reductases (SDR) family.</text>
</comment>
<comment type="caution">
    <text evidence="4">The sequence shown here is derived from an EMBL/GenBank/DDBJ whole genome shotgun (WGS) entry which is preliminary data.</text>
</comment>
<evidence type="ECO:0000313" key="4">
    <source>
        <dbReference type="EMBL" id="KSU81190.1"/>
    </source>
</evidence>
<dbReference type="InterPro" id="IPR002347">
    <property type="entry name" value="SDR_fam"/>
</dbReference>
<dbReference type="SUPFAM" id="SSF51735">
    <property type="entry name" value="NAD(P)-binding Rossmann-fold domains"/>
    <property type="match status" value="1"/>
</dbReference>
<reference evidence="4 5" key="1">
    <citation type="journal article" date="2014" name="Antonie Van Leeuwenhoek">
        <title>Fictibacillus enclensis sp. nov., isolated from marine sediment.</title>
        <authorList>
            <person name="Dastager S.G."/>
            <person name="Mawlankar R."/>
            <person name="Srinivasan K."/>
            <person name="Tang S.K."/>
            <person name="Lee J.C."/>
            <person name="Ramana V.V."/>
            <person name="Shouche Y.S."/>
        </authorList>
    </citation>
    <scope>NUCLEOTIDE SEQUENCE [LARGE SCALE GENOMIC DNA]</scope>
    <source>
        <strain evidence="4 5">NIO-1003</strain>
    </source>
</reference>
<proteinExistence type="inferred from homology"/>